<gene>
    <name evidence="2" type="ORF">PAXRUDRAFT_255247</name>
</gene>
<sequence>ISPSSAGYTARFFGTPASAKASQDNRDVANSDDMGSVDFVKRIHSSNVHR</sequence>
<dbReference type="EMBL" id="KN826126">
    <property type="protein sequence ID" value="KIK80005.1"/>
    <property type="molecule type" value="Genomic_DNA"/>
</dbReference>
<dbReference type="InParanoid" id="A0A0D0DN89"/>
<dbReference type="AlphaFoldDB" id="A0A0D0DN89"/>
<protein>
    <submittedName>
        <fullName evidence="2">Uncharacterized protein</fullName>
    </submittedName>
</protein>
<evidence type="ECO:0000313" key="2">
    <source>
        <dbReference type="EMBL" id="KIK80005.1"/>
    </source>
</evidence>
<organism evidence="2 3">
    <name type="scientific">Paxillus rubicundulus Ve08.2h10</name>
    <dbReference type="NCBI Taxonomy" id="930991"/>
    <lineage>
        <taxon>Eukaryota</taxon>
        <taxon>Fungi</taxon>
        <taxon>Dikarya</taxon>
        <taxon>Basidiomycota</taxon>
        <taxon>Agaricomycotina</taxon>
        <taxon>Agaricomycetes</taxon>
        <taxon>Agaricomycetidae</taxon>
        <taxon>Boletales</taxon>
        <taxon>Paxilineae</taxon>
        <taxon>Paxillaceae</taxon>
        <taxon>Paxillus</taxon>
    </lineage>
</organism>
<reference evidence="2 3" key="1">
    <citation type="submission" date="2014-04" db="EMBL/GenBank/DDBJ databases">
        <authorList>
            <consortium name="DOE Joint Genome Institute"/>
            <person name="Kuo A."/>
            <person name="Kohler A."/>
            <person name="Jargeat P."/>
            <person name="Nagy L.G."/>
            <person name="Floudas D."/>
            <person name="Copeland A."/>
            <person name="Barry K.W."/>
            <person name="Cichocki N."/>
            <person name="Veneault-Fourrey C."/>
            <person name="LaButti K."/>
            <person name="Lindquist E.A."/>
            <person name="Lipzen A."/>
            <person name="Lundell T."/>
            <person name="Morin E."/>
            <person name="Murat C."/>
            <person name="Sun H."/>
            <person name="Tunlid A."/>
            <person name="Henrissat B."/>
            <person name="Grigoriev I.V."/>
            <person name="Hibbett D.S."/>
            <person name="Martin F."/>
            <person name="Nordberg H.P."/>
            <person name="Cantor M.N."/>
            <person name="Hua S.X."/>
        </authorList>
    </citation>
    <scope>NUCLEOTIDE SEQUENCE [LARGE SCALE GENOMIC DNA]</scope>
    <source>
        <strain evidence="2 3">Ve08.2h10</strain>
    </source>
</reference>
<dbReference type="HOGENOM" id="CLU_3129840_0_0_1"/>
<evidence type="ECO:0000256" key="1">
    <source>
        <dbReference type="SAM" id="MobiDB-lite"/>
    </source>
</evidence>
<reference evidence="3" key="2">
    <citation type="submission" date="2015-01" db="EMBL/GenBank/DDBJ databases">
        <title>Evolutionary Origins and Diversification of the Mycorrhizal Mutualists.</title>
        <authorList>
            <consortium name="DOE Joint Genome Institute"/>
            <consortium name="Mycorrhizal Genomics Consortium"/>
            <person name="Kohler A."/>
            <person name="Kuo A."/>
            <person name="Nagy L.G."/>
            <person name="Floudas D."/>
            <person name="Copeland A."/>
            <person name="Barry K.W."/>
            <person name="Cichocki N."/>
            <person name="Veneault-Fourrey C."/>
            <person name="LaButti K."/>
            <person name="Lindquist E.A."/>
            <person name="Lipzen A."/>
            <person name="Lundell T."/>
            <person name="Morin E."/>
            <person name="Murat C."/>
            <person name="Riley R."/>
            <person name="Ohm R."/>
            <person name="Sun H."/>
            <person name="Tunlid A."/>
            <person name="Henrissat B."/>
            <person name="Grigoriev I.V."/>
            <person name="Hibbett D.S."/>
            <person name="Martin F."/>
        </authorList>
    </citation>
    <scope>NUCLEOTIDE SEQUENCE [LARGE SCALE GENOMIC DNA]</scope>
    <source>
        <strain evidence="3">Ve08.2h10</strain>
    </source>
</reference>
<proteinExistence type="predicted"/>
<feature type="region of interest" description="Disordered" evidence="1">
    <location>
        <begin position="17"/>
        <end position="36"/>
    </location>
</feature>
<keyword evidence="3" id="KW-1185">Reference proteome</keyword>
<name>A0A0D0DN89_9AGAM</name>
<evidence type="ECO:0000313" key="3">
    <source>
        <dbReference type="Proteomes" id="UP000054538"/>
    </source>
</evidence>
<feature type="non-terminal residue" evidence="2">
    <location>
        <position position="50"/>
    </location>
</feature>
<accession>A0A0D0DN89</accession>
<dbReference type="Proteomes" id="UP000054538">
    <property type="component" value="Unassembled WGS sequence"/>
</dbReference>